<reference evidence="1 2" key="1">
    <citation type="submission" date="2017-08" db="EMBL/GenBank/DDBJ databases">
        <title>Fine stratification of microbial communities through a metagenomic profile of the photic zone.</title>
        <authorList>
            <person name="Haro-Moreno J.M."/>
            <person name="Lopez-Perez M."/>
            <person name="De La Torre J."/>
            <person name="Picazo A."/>
            <person name="Camacho A."/>
            <person name="Rodriguez-Valera F."/>
        </authorList>
    </citation>
    <scope>NUCLEOTIDE SEQUENCE [LARGE SCALE GENOMIC DNA]</scope>
    <source>
        <strain evidence="1">MED-G24</strain>
    </source>
</reference>
<proteinExistence type="predicted"/>
<sequence length="63" mass="7249">MVWRVAMRQKMNHQNTRFAVSRGEDFAPLDVRLVAFNRKAALDKFVCFNDFTVNDGSEGLGDR</sequence>
<gene>
    <name evidence="1" type="ORF">CNE99_03975</name>
</gene>
<name>A0A2A5WVC3_9GAMM</name>
<comment type="caution">
    <text evidence="1">The sequence shown here is derived from an EMBL/GenBank/DDBJ whole genome shotgun (WGS) entry which is preliminary data.</text>
</comment>
<organism evidence="1 2">
    <name type="scientific">OM182 bacterium MED-G24</name>
    <dbReference type="NCBI Taxonomy" id="1986255"/>
    <lineage>
        <taxon>Bacteria</taxon>
        <taxon>Pseudomonadati</taxon>
        <taxon>Pseudomonadota</taxon>
        <taxon>Gammaproteobacteria</taxon>
        <taxon>OMG group</taxon>
        <taxon>OM182 clade</taxon>
    </lineage>
</organism>
<dbReference type="Proteomes" id="UP000219327">
    <property type="component" value="Unassembled WGS sequence"/>
</dbReference>
<accession>A0A2A5WVC3</accession>
<evidence type="ECO:0000313" key="2">
    <source>
        <dbReference type="Proteomes" id="UP000219327"/>
    </source>
</evidence>
<protein>
    <submittedName>
        <fullName evidence="1">Uncharacterized protein</fullName>
    </submittedName>
</protein>
<dbReference type="EMBL" id="NTKD01000014">
    <property type="protein sequence ID" value="PDH40228.1"/>
    <property type="molecule type" value="Genomic_DNA"/>
</dbReference>
<evidence type="ECO:0000313" key="1">
    <source>
        <dbReference type="EMBL" id="PDH40228.1"/>
    </source>
</evidence>
<dbReference type="AlphaFoldDB" id="A0A2A5WVC3"/>